<dbReference type="KEGG" id="haa:A5892_10335"/>
<feature type="domain" description="HTH lysR-type" evidence="5">
    <location>
        <begin position="2"/>
        <end position="58"/>
    </location>
</feature>
<reference evidence="6 7" key="1">
    <citation type="submission" date="2016-04" db="EMBL/GenBank/DDBJ databases">
        <title>Complete Genome Sequence of Halotalea alkalilenta IHB B 13600.</title>
        <authorList>
            <person name="Swarnkar M.K."/>
            <person name="Sharma A."/>
            <person name="Kaushal K."/>
            <person name="Soni R."/>
            <person name="Rana S."/>
            <person name="Singh A.K."/>
            <person name="Gulati A."/>
        </authorList>
    </citation>
    <scope>NUCLEOTIDE SEQUENCE [LARGE SCALE GENOMIC DNA]</scope>
    <source>
        <strain evidence="6 7">IHB B 13600</strain>
    </source>
</reference>
<keyword evidence="3" id="KW-0238">DNA-binding</keyword>
<evidence type="ECO:0000313" key="7">
    <source>
        <dbReference type="Proteomes" id="UP000077875"/>
    </source>
</evidence>
<evidence type="ECO:0000256" key="4">
    <source>
        <dbReference type="ARBA" id="ARBA00023163"/>
    </source>
</evidence>
<dbReference type="Gene3D" id="3.40.190.290">
    <property type="match status" value="1"/>
</dbReference>
<dbReference type="InterPro" id="IPR036388">
    <property type="entry name" value="WH-like_DNA-bd_sf"/>
</dbReference>
<comment type="similarity">
    <text evidence="1">Belongs to the LysR transcriptional regulatory family.</text>
</comment>
<sequence length="305" mass="33704">MIDYKLLEALSAVIDQGGFERGARALGLTQSAVSQRIKLLEARLGQPVLVRAPRLAPTETGQRLLNHVQQVRLLEYDLVDTLPALGEGGQRMRIAVNADSLATWWFDASGDFGRQHEVLFDLVIEDQDQALSRMRDGEVAACVCASPRAVQGARAHFLGGMRYLPMATPGFIDRYFADGIDESALTRAPTVIYGNDDHLQHRYLAEHGVTAAFPHHRCPSSPGFLAMVRNGLCYGLIPELQAREAIEAGELAVLEWDTRIVVPLYWHHWRQGGQLLDTLTDHLLARAAQWLLGAETGAAQARRTP</sequence>
<dbReference type="InterPro" id="IPR017685">
    <property type="entry name" value="ArgP"/>
</dbReference>
<dbReference type="GO" id="GO:0003700">
    <property type="term" value="F:DNA-binding transcription factor activity"/>
    <property type="evidence" value="ECO:0007669"/>
    <property type="project" value="InterPro"/>
</dbReference>
<keyword evidence="7" id="KW-1185">Reference proteome</keyword>
<dbReference type="STRING" id="376489.A5892_10335"/>
<proteinExistence type="inferred from homology"/>
<dbReference type="Pfam" id="PF00126">
    <property type="entry name" value="HTH_1"/>
    <property type="match status" value="1"/>
</dbReference>
<gene>
    <name evidence="6" type="ORF">A5892_10335</name>
</gene>
<protein>
    <submittedName>
        <fullName evidence="6">LysR family transcriptional regulator</fullName>
    </submittedName>
</protein>
<dbReference type="GO" id="GO:0003677">
    <property type="term" value="F:DNA binding"/>
    <property type="evidence" value="ECO:0007669"/>
    <property type="project" value="UniProtKB-KW"/>
</dbReference>
<evidence type="ECO:0000256" key="3">
    <source>
        <dbReference type="ARBA" id="ARBA00023125"/>
    </source>
</evidence>
<evidence type="ECO:0000256" key="1">
    <source>
        <dbReference type="ARBA" id="ARBA00009437"/>
    </source>
</evidence>
<dbReference type="NCBIfam" id="NF009888">
    <property type="entry name" value="PRK13348.1"/>
    <property type="match status" value="1"/>
</dbReference>
<dbReference type="SUPFAM" id="SSF53850">
    <property type="entry name" value="Periplasmic binding protein-like II"/>
    <property type="match status" value="1"/>
</dbReference>
<dbReference type="InterPro" id="IPR005119">
    <property type="entry name" value="LysR_subst-bd"/>
</dbReference>
<dbReference type="Pfam" id="PF03466">
    <property type="entry name" value="LysR_substrate"/>
    <property type="match status" value="1"/>
</dbReference>
<dbReference type="InterPro" id="IPR000847">
    <property type="entry name" value="LysR_HTH_N"/>
</dbReference>
<dbReference type="PRINTS" id="PR00039">
    <property type="entry name" value="HTHLYSR"/>
</dbReference>
<dbReference type="InterPro" id="IPR050176">
    <property type="entry name" value="LTTR"/>
</dbReference>
<dbReference type="PROSITE" id="PS50931">
    <property type="entry name" value="HTH_LYSR"/>
    <property type="match status" value="1"/>
</dbReference>
<dbReference type="PANTHER" id="PTHR30579">
    <property type="entry name" value="TRANSCRIPTIONAL REGULATOR"/>
    <property type="match status" value="1"/>
</dbReference>
<dbReference type="AlphaFoldDB" id="A0A172YF01"/>
<organism evidence="6 7">
    <name type="scientific">Halotalea alkalilenta</name>
    <dbReference type="NCBI Taxonomy" id="376489"/>
    <lineage>
        <taxon>Bacteria</taxon>
        <taxon>Pseudomonadati</taxon>
        <taxon>Pseudomonadota</taxon>
        <taxon>Gammaproteobacteria</taxon>
        <taxon>Oceanospirillales</taxon>
        <taxon>Halomonadaceae</taxon>
        <taxon>Halotalea</taxon>
    </lineage>
</organism>
<dbReference type="RefSeq" id="WP_064122738.1">
    <property type="nucleotide sequence ID" value="NZ_CP015243.1"/>
</dbReference>
<dbReference type="InterPro" id="IPR036390">
    <property type="entry name" value="WH_DNA-bd_sf"/>
</dbReference>
<dbReference type="Gene3D" id="1.10.10.10">
    <property type="entry name" value="Winged helix-like DNA-binding domain superfamily/Winged helix DNA-binding domain"/>
    <property type="match status" value="1"/>
</dbReference>
<keyword evidence="4" id="KW-0804">Transcription</keyword>
<dbReference type="NCBIfam" id="NF002964">
    <property type="entry name" value="PRK03635.1"/>
    <property type="match status" value="1"/>
</dbReference>
<accession>A0A172YF01</accession>
<dbReference type="PANTHER" id="PTHR30579:SF2">
    <property type="entry name" value="HTH-TYPE TRANSCRIPTIONAL REGULATOR ARGP"/>
    <property type="match status" value="1"/>
</dbReference>
<dbReference type="Proteomes" id="UP000077875">
    <property type="component" value="Chromosome"/>
</dbReference>
<evidence type="ECO:0000259" key="5">
    <source>
        <dbReference type="PROSITE" id="PS50931"/>
    </source>
</evidence>
<evidence type="ECO:0000256" key="2">
    <source>
        <dbReference type="ARBA" id="ARBA00023015"/>
    </source>
</evidence>
<dbReference type="NCBIfam" id="TIGR03298">
    <property type="entry name" value="argP"/>
    <property type="match status" value="1"/>
</dbReference>
<name>A0A172YF01_9GAMM</name>
<evidence type="ECO:0000313" key="6">
    <source>
        <dbReference type="EMBL" id="ANF57813.1"/>
    </source>
</evidence>
<dbReference type="SUPFAM" id="SSF46785">
    <property type="entry name" value="Winged helix' DNA-binding domain"/>
    <property type="match status" value="1"/>
</dbReference>
<keyword evidence="2" id="KW-0805">Transcription regulation</keyword>
<dbReference type="EMBL" id="CP015243">
    <property type="protein sequence ID" value="ANF57813.1"/>
    <property type="molecule type" value="Genomic_DNA"/>
</dbReference>